<organism evidence="5 6">
    <name type="scientific">Sphingomonas edaphi</name>
    <dbReference type="NCBI Taxonomy" id="2315689"/>
    <lineage>
        <taxon>Bacteria</taxon>
        <taxon>Pseudomonadati</taxon>
        <taxon>Pseudomonadota</taxon>
        <taxon>Alphaproteobacteria</taxon>
        <taxon>Sphingomonadales</taxon>
        <taxon>Sphingomonadaceae</taxon>
        <taxon>Sphingomonas</taxon>
    </lineage>
</organism>
<dbReference type="AlphaFoldDB" id="A0A418PZZ7"/>
<evidence type="ECO:0000313" key="6">
    <source>
        <dbReference type="Proteomes" id="UP000285023"/>
    </source>
</evidence>
<keyword evidence="3" id="KW-0560">Oxidoreductase</keyword>
<dbReference type="Gene3D" id="1.25.40.10">
    <property type="entry name" value="Tetratricopeptide repeat domain"/>
    <property type="match status" value="1"/>
</dbReference>
<evidence type="ECO:0000313" key="5">
    <source>
        <dbReference type="EMBL" id="RIX29192.1"/>
    </source>
</evidence>
<sequence length="390" mass="43575">MASPAIDRSAAEQVARDGVAALERGDGKAARHHFSSLIDSGFATTPMRLMLIRACKLDNDIEAEGQAIDALLAADPDNLSGLLLRADCHRRNEDPRATASFFQRALARARTAGPVPPDIAAELRSAQAYIDGQAREFGNAIQSAITSLDRDGGTRLTHAVDMLQGKRQVYPQQPSVLYLPYLPERQFFEREEFDWVEGLEAAADEIRDELLTLIKEDVPFRPYVEAEENRPRRNFAGLLDDPSWSALYLWKDGQLVEENARRCPRTMEALSKVPVSRIGTRTPSVLFSLLRPGAHIPPHHGMLNSRLICHLPLIVPEGCWLRVGNETRHVEAGRMLIFDDSIEHEAKNESNETRIILLFDIWRPELTETERAGISAIFDAIDRFSGLPDA</sequence>
<proteinExistence type="inferred from homology"/>
<evidence type="ECO:0000256" key="2">
    <source>
        <dbReference type="ARBA" id="ARBA00022964"/>
    </source>
</evidence>
<dbReference type="InterPro" id="IPR007803">
    <property type="entry name" value="Asp/Arg/Pro-Hydrxlase"/>
</dbReference>
<dbReference type="EMBL" id="QXTF01000002">
    <property type="protein sequence ID" value="RIX29192.1"/>
    <property type="molecule type" value="Genomic_DNA"/>
</dbReference>
<keyword evidence="2" id="KW-0223">Dioxygenase</keyword>
<evidence type="ECO:0000256" key="1">
    <source>
        <dbReference type="ARBA" id="ARBA00007730"/>
    </source>
</evidence>
<dbReference type="GO" id="GO:0051213">
    <property type="term" value="F:dioxygenase activity"/>
    <property type="evidence" value="ECO:0007669"/>
    <property type="project" value="UniProtKB-KW"/>
</dbReference>
<dbReference type="PANTHER" id="PTHR46332">
    <property type="entry name" value="ASPARTATE BETA-HYDROXYLASE DOMAIN-CONTAINING PROTEIN 2"/>
    <property type="match status" value="1"/>
</dbReference>
<dbReference type="InterPro" id="IPR011990">
    <property type="entry name" value="TPR-like_helical_dom_sf"/>
</dbReference>
<evidence type="ECO:0000259" key="4">
    <source>
        <dbReference type="Pfam" id="PF05118"/>
    </source>
</evidence>
<comment type="caution">
    <text evidence="5">The sequence shown here is derived from an EMBL/GenBank/DDBJ whole genome shotgun (WGS) entry which is preliminary data.</text>
</comment>
<protein>
    <submittedName>
        <fullName evidence="5">Aspartyl/asparaginyl beta-hydroxylase domain-containing protein</fullName>
    </submittedName>
</protein>
<evidence type="ECO:0000256" key="3">
    <source>
        <dbReference type="ARBA" id="ARBA00023002"/>
    </source>
</evidence>
<dbReference type="GO" id="GO:0016020">
    <property type="term" value="C:membrane"/>
    <property type="evidence" value="ECO:0007669"/>
    <property type="project" value="TreeGrafter"/>
</dbReference>
<feature type="domain" description="Aspartyl/asparaginy/proline hydroxylase" evidence="4">
    <location>
        <begin position="201"/>
        <end position="364"/>
    </location>
</feature>
<dbReference type="RefSeq" id="WP_119533079.1">
    <property type="nucleotide sequence ID" value="NZ_QXTF01000002.1"/>
</dbReference>
<dbReference type="Pfam" id="PF05118">
    <property type="entry name" value="Asp_Arg_Hydrox"/>
    <property type="match status" value="1"/>
</dbReference>
<dbReference type="InterPro" id="IPR027443">
    <property type="entry name" value="IPNS-like_sf"/>
</dbReference>
<reference evidence="5 6" key="1">
    <citation type="submission" date="2018-09" db="EMBL/GenBank/DDBJ databases">
        <title>Sphingomonas sp. DAC4.</title>
        <authorList>
            <person name="Seo T."/>
        </authorList>
    </citation>
    <scope>NUCLEOTIDE SEQUENCE [LARGE SCALE GENOMIC DNA]</scope>
    <source>
        <strain evidence="5 6">DAC4</strain>
    </source>
</reference>
<keyword evidence="6" id="KW-1185">Reference proteome</keyword>
<gene>
    <name evidence="5" type="ORF">D3M59_07735</name>
</gene>
<dbReference type="InterPro" id="IPR051821">
    <property type="entry name" value="Asp/Asn_beta-hydroxylase"/>
</dbReference>
<dbReference type="PANTHER" id="PTHR46332:SF5">
    <property type="entry name" value="ASPARTATE BETA-HYDROXYLASE DOMAIN CONTAINING 2"/>
    <property type="match status" value="1"/>
</dbReference>
<comment type="similarity">
    <text evidence="1">Belongs to the aspartyl/asparaginyl beta-hydroxylase family.</text>
</comment>
<dbReference type="Proteomes" id="UP000285023">
    <property type="component" value="Unassembled WGS sequence"/>
</dbReference>
<dbReference type="Gene3D" id="2.60.120.330">
    <property type="entry name" value="B-lactam Antibiotic, Isopenicillin N Synthase, Chain"/>
    <property type="match status" value="1"/>
</dbReference>
<dbReference type="SUPFAM" id="SSF48452">
    <property type="entry name" value="TPR-like"/>
    <property type="match status" value="1"/>
</dbReference>
<dbReference type="OrthoDB" id="21665at2"/>
<dbReference type="SUPFAM" id="SSF51197">
    <property type="entry name" value="Clavaminate synthase-like"/>
    <property type="match status" value="1"/>
</dbReference>
<accession>A0A418PZZ7</accession>
<name>A0A418PZZ7_9SPHN</name>